<dbReference type="SUPFAM" id="SSF50129">
    <property type="entry name" value="GroES-like"/>
    <property type="match status" value="1"/>
</dbReference>
<evidence type="ECO:0000256" key="5">
    <source>
        <dbReference type="ARBA" id="ARBA00023002"/>
    </source>
</evidence>
<dbReference type="PANTHER" id="PTHR43161">
    <property type="entry name" value="SORBITOL DEHYDROGENASE"/>
    <property type="match status" value="1"/>
</dbReference>
<dbReference type="GO" id="GO:0046872">
    <property type="term" value="F:metal ion binding"/>
    <property type="evidence" value="ECO:0007669"/>
    <property type="project" value="UniProtKB-KW"/>
</dbReference>
<dbReference type="InterPro" id="IPR020843">
    <property type="entry name" value="ER"/>
</dbReference>
<dbReference type="Pfam" id="PF08240">
    <property type="entry name" value="ADH_N"/>
    <property type="match status" value="1"/>
</dbReference>
<keyword evidence="5" id="KW-0560">Oxidoreductase</keyword>
<comment type="cofactor">
    <cofactor evidence="1">
        <name>Zn(2+)</name>
        <dbReference type="ChEBI" id="CHEBI:29105"/>
    </cofactor>
</comment>
<evidence type="ECO:0000256" key="4">
    <source>
        <dbReference type="ARBA" id="ARBA00022833"/>
    </source>
</evidence>
<dbReference type="EMBL" id="QUAH01000002">
    <property type="protein sequence ID" value="RFT16585.1"/>
    <property type="molecule type" value="Genomic_DNA"/>
</dbReference>
<protein>
    <submittedName>
        <fullName evidence="7">2,3-butanediol dehydrogenase, R-alcohol forming, (R)-and (S)-acetoin-specific</fullName>
    </submittedName>
</protein>
<reference evidence="7 8" key="1">
    <citation type="submission" date="2018-08" db="EMBL/GenBank/DDBJ databases">
        <title>Genome analysis of the thermophilic bacterium of the candidate phylum Aminicenantes from deep subsurface aquifer revealed its physiology and ecological role.</title>
        <authorList>
            <person name="Kadnikov V.V."/>
            <person name="Mardanov A.V."/>
            <person name="Beletsky A.V."/>
            <person name="Karnachuk O.V."/>
            <person name="Ravin N.V."/>
        </authorList>
    </citation>
    <scope>NUCLEOTIDE SEQUENCE [LARGE SCALE GENOMIC DNA]</scope>
    <source>
        <strain evidence="7">BY38</strain>
    </source>
</reference>
<dbReference type="Gene3D" id="3.40.50.720">
    <property type="entry name" value="NAD(P)-binding Rossmann-like Domain"/>
    <property type="match status" value="1"/>
</dbReference>
<keyword evidence="4" id="KW-0862">Zinc</keyword>
<sequence length="330" mass="35995">MEKPDPELPDRDWVLLRTRVAGICGSDLHYFISDSVGGEKVPYPCLAGHECSAEVVRVGPEAGDFNPGELVAVEPSISCGACDQCLVGRFNTCRKIKFLGHPGELDGCFAEYFVMPARNLIRLDSSLTPEEAMLAEPLSIALHAINLAAPVGGDRVAVLGAGPIGLSLILLLRHRGLSSIFATDRSEARVKAALRAGAAWAASVEQEDVVREILSRQPLGLDLVFEASGDQEAIDQSVALVKPGGRIIQVGIPVPERVSYQIARLRRKEVTIINSRRQNRCLEPALQMIKNREIEVDWLLTHRFRPEEAQQAFSTAADRLDGVLKAAFIF</sequence>
<dbReference type="InterPro" id="IPR011032">
    <property type="entry name" value="GroES-like_sf"/>
</dbReference>
<accession>A0A3E2BPC4</accession>
<comment type="similarity">
    <text evidence="2">Belongs to the zinc-containing alcohol dehydrogenase family.</text>
</comment>
<comment type="caution">
    <text evidence="7">The sequence shown here is derived from an EMBL/GenBank/DDBJ whole genome shotgun (WGS) entry which is preliminary data.</text>
</comment>
<proteinExistence type="inferred from homology"/>
<dbReference type="SUPFAM" id="SSF51735">
    <property type="entry name" value="NAD(P)-binding Rossmann-fold domains"/>
    <property type="match status" value="1"/>
</dbReference>
<organism evidence="7 8">
    <name type="scientific">Candidatus Saccharicenans subterraneus</name>
    <dbReference type="NCBI Taxonomy" id="2508984"/>
    <lineage>
        <taxon>Bacteria</taxon>
        <taxon>Candidatus Aminicenantota</taxon>
        <taxon>Candidatus Aminicenantia</taxon>
        <taxon>Candidatus Aminicenantales</taxon>
        <taxon>Candidatus Saccharicenantaceae</taxon>
        <taxon>Candidatus Saccharicenans</taxon>
    </lineage>
</organism>
<gene>
    <name evidence="7" type="ORF">OP8BY_1198</name>
</gene>
<evidence type="ECO:0000313" key="7">
    <source>
        <dbReference type="EMBL" id="RFT16585.1"/>
    </source>
</evidence>
<dbReference type="InterPro" id="IPR013149">
    <property type="entry name" value="ADH-like_C"/>
</dbReference>
<dbReference type="GO" id="GO:0016491">
    <property type="term" value="F:oxidoreductase activity"/>
    <property type="evidence" value="ECO:0007669"/>
    <property type="project" value="UniProtKB-KW"/>
</dbReference>
<evidence type="ECO:0000313" key="8">
    <source>
        <dbReference type="Proteomes" id="UP000257323"/>
    </source>
</evidence>
<keyword evidence="3" id="KW-0479">Metal-binding</keyword>
<evidence type="ECO:0000256" key="3">
    <source>
        <dbReference type="ARBA" id="ARBA00022723"/>
    </source>
</evidence>
<evidence type="ECO:0000256" key="2">
    <source>
        <dbReference type="ARBA" id="ARBA00008072"/>
    </source>
</evidence>
<dbReference type="InterPro" id="IPR036291">
    <property type="entry name" value="NAD(P)-bd_dom_sf"/>
</dbReference>
<evidence type="ECO:0000256" key="1">
    <source>
        <dbReference type="ARBA" id="ARBA00001947"/>
    </source>
</evidence>
<dbReference type="SMART" id="SM00829">
    <property type="entry name" value="PKS_ER"/>
    <property type="match status" value="1"/>
</dbReference>
<dbReference type="InterPro" id="IPR013154">
    <property type="entry name" value="ADH-like_N"/>
</dbReference>
<dbReference type="Pfam" id="PF00107">
    <property type="entry name" value="ADH_zinc_N"/>
    <property type="match status" value="1"/>
</dbReference>
<dbReference type="Proteomes" id="UP000257323">
    <property type="component" value="Unassembled WGS sequence"/>
</dbReference>
<dbReference type="AlphaFoldDB" id="A0A3E2BPC4"/>
<dbReference type="PANTHER" id="PTHR43161:SF9">
    <property type="entry name" value="SORBITOL DEHYDROGENASE"/>
    <property type="match status" value="1"/>
</dbReference>
<feature type="domain" description="Enoyl reductase (ER)" evidence="6">
    <location>
        <begin position="3"/>
        <end position="320"/>
    </location>
</feature>
<evidence type="ECO:0000259" key="6">
    <source>
        <dbReference type="SMART" id="SM00829"/>
    </source>
</evidence>
<dbReference type="Gene3D" id="3.90.180.10">
    <property type="entry name" value="Medium-chain alcohol dehydrogenases, catalytic domain"/>
    <property type="match status" value="1"/>
</dbReference>
<name>A0A3E2BPC4_9BACT</name>